<accession>A0A1J1IET1</accession>
<evidence type="ECO:0000313" key="2">
    <source>
        <dbReference type="Proteomes" id="UP000183832"/>
    </source>
</evidence>
<name>A0A1J1IET1_9DIPT</name>
<keyword evidence="2" id="KW-1185">Reference proteome</keyword>
<dbReference type="Proteomes" id="UP000183832">
    <property type="component" value="Unassembled WGS sequence"/>
</dbReference>
<organism evidence="1 2">
    <name type="scientific">Clunio marinus</name>
    <dbReference type="NCBI Taxonomy" id="568069"/>
    <lineage>
        <taxon>Eukaryota</taxon>
        <taxon>Metazoa</taxon>
        <taxon>Ecdysozoa</taxon>
        <taxon>Arthropoda</taxon>
        <taxon>Hexapoda</taxon>
        <taxon>Insecta</taxon>
        <taxon>Pterygota</taxon>
        <taxon>Neoptera</taxon>
        <taxon>Endopterygota</taxon>
        <taxon>Diptera</taxon>
        <taxon>Nematocera</taxon>
        <taxon>Chironomoidea</taxon>
        <taxon>Chironomidae</taxon>
        <taxon>Clunio</taxon>
    </lineage>
</organism>
<gene>
    <name evidence="1" type="ORF">CLUMA_CG012286</name>
</gene>
<evidence type="ECO:0000313" key="1">
    <source>
        <dbReference type="EMBL" id="CRK98723.1"/>
    </source>
</evidence>
<proteinExistence type="predicted"/>
<dbReference type="AlphaFoldDB" id="A0A1J1IET1"/>
<sequence length="87" mass="10118">MANETPTKKKNRKYREQKKTTVLMIRLRDGNCGNFLLVLVLALLFSAEICCLDHESNWSRLKGKEIKFHYSPSVTVVKYKNCDNMAH</sequence>
<reference evidence="1 2" key="1">
    <citation type="submission" date="2015-04" db="EMBL/GenBank/DDBJ databases">
        <authorList>
            <person name="Syromyatnikov M.Y."/>
            <person name="Popov V.N."/>
        </authorList>
    </citation>
    <scope>NUCLEOTIDE SEQUENCE [LARGE SCALE GENOMIC DNA]</scope>
</reference>
<protein>
    <submittedName>
        <fullName evidence="1">CLUMA_CG012286, isoform A</fullName>
    </submittedName>
</protein>
<dbReference type="EMBL" id="CVRI01000048">
    <property type="protein sequence ID" value="CRK98723.1"/>
    <property type="molecule type" value="Genomic_DNA"/>
</dbReference>